<gene>
    <name evidence="3" type="ORF">Pcinc_033973</name>
</gene>
<sequence>MKALGFVRSALNTKWVTWDYFSKGWLFFIREEALTLFILSVIMWVIDTFTGRDTCCKLFHLGLIVLVRRVMAGGICNSTKRLDGQTVVITGCNVGIGKETARDLSQRGAKIIMACRDTKTAEKTAHEISNETGGDLVVMKLDLASLSSIRAFAADLKKKESKIHILINNAGVMMCPFKKTEDGFEMQMGTNHFGHFLLTNLLLPLLSHGQPARIITVSSLAHTRGVIPFDDMMYEKGYDKVKAYENSKLANVLFTRQLAKRLKGTSIEVFSLHPGAVQSNLGRHVLGQWSASTLITLFIKTTAEGAQTSIFCALEARQQEPHYFSDCAQGYAVSAAQDDEAAEKLWKLSEKMVGL</sequence>
<name>A0AAE1ER92_PETCI</name>
<dbReference type="InterPro" id="IPR002347">
    <property type="entry name" value="SDR_fam"/>
</dbReference>
<dbReference type="PRINTS" id="PR00080">
    <property type="entry name" value="SDRFAMILY"/>
</dbReference>
<dbReference type="Pfam" id="PF00106">
    <property type="entry name" value="adh_short"/>
    <property type="match status" value="1"/>
</dbReference>
<keyword evidence="4" id="KW-1185">Reference proteome</keyword>
<dbReference type="SUPFAM" id="SSF51735">
    <property type="entry name" value="NAD(P)-binding Rossmann-fold domains"/>
    <property type="match status" value="1"/>
</dbReference>
<proteinExistence type="inferred from homology"/>
<dbReference type="Gene3D" id="3.40.50.720">
    <property type="entry name" value="NAD(P)-binding Rossmann-like Domain"/>
    <property type="match status" value="1"/>
</dbReference>
<evidence type="ECO:0000313" key="3">
    <source>
        <dbReference type="EMBL" id="KAK3859946.1"/>
    </source>
</evidence>
<dbReference type="PANTHER" id="PTHR43157">
    <property type="entry name" value="PHOSPHATIDYLINOSITOL-GLYCAN BIOSYNTHESIS CLASS F PROTEIN-RELATED"/>
    <property type="match status" value="1"/>
</dbReference>
<dbReference type="GO" id="GO:0016491">
    <property type="term" value="F:oxidoreductase activity"/>
    <property type="evidence" value="ECO:0007669"/>
    <property type="project" value="UniProtKB-KW"/>
</dbReference>
<comment type="caution">
    <text evidence="3">The sequence shown here is derived from an EMBL/GenBank/DDBJ whole genome shotgun (WGS) entry which is preliminary data.</text>
</comment>
<accession>A0AAE1ER92</accession>
<reference evidence="3" key="1">
    <citation type="submission" date="2023-10" db="EMBL/GenBank/DDBJ databases">
        <title>Genome assemblies of two species of porcelain crab, Petrolisthes cinctipes and Petrolisthes manimaculis (Anomura: Porcellanidae).</title>
        <authorList>
            <person name="Angst P."/>
        </authorList>
    </citation>
    <scope>NUCLEOTIDE SEQUENCE</scope>
    <source>
        <strain evidence="3">PB745_01</strain>
        <tissue evidence="3">Gill</tissue>
    </source>
</reference>
<dbReference type="Proteomes" id="UP001286313">
    <property type="component" value="Unassembled WGS sequence"/>
</dbReference>
<dbReference type="InterPro" id="IPR036291">
    <property type="entry name" value="NAD(P)-bd_dom_sf"/>
</dbReference>
<protein>
    <recommendedName>
        <fullName evidence="5">Retinol dehydrogenase 11</fullName>
    </recommendedName>
</protein>
<dbReference type="AlphaFoldDB" id="A0AAE1ER92"/>
<keyword evidence="1" id="KW-0560">Oxidoreductase</keyword>
<evidence type="ECO:0000313" key="4">
    <source>
        <dbReference type="Proteomes" id="UP001286313"/>
    </source>
</evidence>
<comment type="similarity">
    <text evidence="2">Belongs to the short-chain dehydrogenases/reductases (SDR) family.</text>
</comment>
<evidence type="ECO:0000256" key="2">
    <source>
        <dbReference type="RuleBase" id="RU000363"/>
    </source>
</evidence>
<evidence type="ECO:0000256" key="1">
    <source>
        <dbReference type="ARBA" id="ARBA00023002"/>
    </source>
</evidence>
<dbReference type="PANTHER" id="PTHR43157:SF27">
    <property type="entry name" value="RETINOL DEHYDROGENASE 12, LIKE"/>
    <property type="match status" value="1"/>
</dbReference>
<evidence type="ECO:0008006" key="5">
    <source>
        <dbReference type="Google" id="ProtNLM"/>
    </source>
</evidence>
<dbReference type="EMBL" id="JAWQEG010004859">
    <property type="protein sequence ID" value="KAK3859946.1"/>
    <property type="molecule type" value="Genomic_DNA"/>
</dbReference>
<organism evidence="3 4">
    <name type="scientific">Petrolisthes cinctipes</name>
    <name type="common">Flat porcelain crab</name>
    <dbReference type="NCBI Taxonomy" id="88211"/>
    <lineage>
        <taxon>Eukaryota</taxon>
        <taxon>Metazoa</taxon>
        <taxon>Ecdysozoa</taxon>
        <taxon>Arthropoda</taxon>
        <taxon>Crustacea</taxon>
        <taxon>Multicrustacea</taxon>
        <taxon>Malacostraca</taxon>
        <taxon>Eumalacostraca</taxon>
        <taxon>Eucarida</taxon>
        <taxon>Decapoda</taxon>
        <taxon>Pleocyemata</taxon>
        <taxon>Anomura</taxon>
        <taxon>Galatheoidea</taxon>
        <taxon>Porcellanidae</taxon>
        <taxon>Petrolisthes</taxon>
    </lineage>
</organism>
<dbReference type="PRINTS" id="PR00081">
    <property type="entry name" value="GDHRDH"/>
</dbReference>